<accession>A0A1J9QQP4</accession>
<dbReference type="InterPro" id="IPR017359">
    <property type="entry name" value="Phi-like"/>
</dbReference>
<feature type="domain" description="RWD" evidence="1">
    <location>
        <begin position="22"/>
        <end position="125"/>
    </location>
</feature>
<dbReference type="InterPro" id="IPR016135">
    <property type="entry name" value="UBQ-conjugating_enzyme/RWD"/>
</dbReference>
<dbReference type="PANTHER" id="PTHR15955">
    <property type="entry name" value="RWD DOMAIN CONTAINING PROTEIN 2"/>
    <property type="match status" value="1"/>
</dbReference>
<evidence type="ECO:0000313" key="3">
    <source>
        <dbReference type="Proteomes" id="UP000183809"/>
    </source>
</evidence>
<dbReference type="Pfam" id="PF05773">
    <property type="entry name" value="RWD"/>
    <property type="match status" value="1"/>
</dbReference>
<dbReference type="EMBL" id="MNUE01000056">
    <property type="protein sequence ID" value="OJD30769.1"/>
    <property type="molecule type" value="Genomic_DNA"/>
</dbReference>
<dbReference type="STRING" id="236234.A0A1J9QQP4"/>
<reference evidence="2 3" key="1">
    <citation type="submission" date="2016-10" db="EMBL/GenBank/DDBJ databases">
        <title>Proteomics and genomics reveal pathogen-plant mechanisms compatible with a hemibiotrophic lifestyle of Diplodia corticola.</title>
        <authorList>
            <person name="Fernandes I."/>
            <person name="De Jonge R."/>
            <person name="Van De Peer Y."/>
            <person name="Devreese B."/>
            <person name="Alves A."/>
            <person name="Esteves A.C."/>
        </authorList>
    </citation>
    <scope>NUCLEOTIDE SEQUENCE [LARGE SCALE GENOMIC DNA]</scope>
    <source>
        <strain evidence="2 3">CBS 112549</strain>
    </source>
</reference>
<dbReference type="InterPro" id="IPR006575">
    <property type="entry name" value="RWD_dom"/>
</dbReference>
<dbReference type="AlphaFoldDB" id="A0A1J9QQP4"/>
<dbReference type="Gene3D" id="3.10.110.10">
    <property type="entry name" value="Ubiquitin Conjugating Enzyme"/>
    <property type="match status" value="1"/>
</dbReference>
<evidence type="ECO:0000259" key="1">
    <source>
        <dbReference type="PROSITE" id="PS50908"/>
    </source>
</evidence>
<evidence type="ECO:0000313" key="2">
    <source>
        <dbReference type="EMBL" id="OJD30769.1"/>
    </source>
</evidence>
<dbReference type="SUPFAM" id="SSF54495">
    <property type="entry name" value="UBC-like"/>
    <property type="match status" value="1"/>
</dbReference>
<sequence>MDKRGDGVDHATTAENRERQLNEVTLLESMYPEELQIIKHPKGLDDDLELEVRLGPAYSLSFVLSPKTYPVSSGPQVFLSFGSDVPNDSRRQLRAYLRDIVDQQEPDIECVDLIIGDFRQALDDFNASARERDEERAEHHSTRSISETQALRVVLWMHHLLATSKRRAIVQLSKELGLGGFSKPGYPGSVFVEGEATAVRTFVDELKSMRWQAIQERASVTIPVTSLVLPSGIQEVQGLGDIAEGLKSTGDQGGSLAAFFLESMKII</sequence>
<dbReference type="Proteomes" id="UP000183809">
    <property type="component" value="Unassembled WGS sequence"/>
</dbReference>
<organism evidence="2 3">
    <name type="scientific">Diplodia corticola</name>
    <dbReference type="NCBI Taxonomy" id="236234"/>
    <lineage>
        <taxon>Eukaryota</taxon>
        <taxon>Fungi</taxon>
        <taxon>Dikarya</taxon>
        <taxon>Ascomycota</taxon>
        <taxon>Pezizomycotina</taxon>
        <taxon>Dothideomycetes</taxon>
        <taxon>Dothideomycetes incertae sedis</taxon>
        <taxon>Botryosphaeriales</taxon>
        <taxon>Botryosphaeriaceae</taxon>
        <taxon>Diplodia</taxon>
    </lineage>
</organism>
<dbReference type="Pfam" id="PF06544">
    <property type="entry name" value="Prp3_C"/>
    <property type="match status" value="1"/>
</dbReference>
<dbReference type="PROSITE" id="PS50908">
    <property type="entry name" value="RWD"/>
    <property type="match status" value="1"/>
</dbReference>
<dbReference type="OrthoDB" id="432412at2759"/>
<keyword evidence="3" id="KW-1185">Reference proteome</keyword>
<gene>
    <name evidence="2" type="ORF">BKCO1_5600036</name>
</gene>
<dbReference type="GeneID" id="31017657"/>
<name>A0A1J9QQP4_9PEZI</name>
<comment type="caution">
    <text evidence="2">The sequence shown here is derived from an EMBL/GenBank/DDBJ whole genome shotgun (WGS) entry which is preliminary data.</text>
</comment>
<dbReference type="PANTHER" id="PTHR15955:SF8">
    <property type="entry name" value="RWD DOMAIN-CONTAINING PROTEIN 2B-RELATED"/>
    <property type="match status" value="1"/>
</dbReference>
<dbReference type="RefSeq" id="XP_020127029.1">
    <property type="nucleotide sequence ID" value="XM_020277396.1"/>
</dbReference>
<dbReference type="InterPro" id="IPR010541">
    <property type="entry name" value="Prp3_C"/>
</dbReference>
<dbReference type="CDD" id="cd24163">
    <property type="entry name" value="RWDD2_C"/>
    <property type="match status" value="1"/>
</dbReference>
<protein>
    <recommendedName>
        <fullName evidence="1">RWD domain-containing protein</fullName>
    </recommendedName>
</protein>
<dbReference type="InterPro" id="IPR059181">
    <property type="entry name" value="RWDD2A-B_C"/>
</dbReference>
<proteinExistence type="predicted"/>